<organism evidence="2 3">
    <name type="scientific">Echinostoma caproni</name>
    <dbReference type="NCBI Taxonomy" id="27848"/>
    <lineage>
        <taxon>Eukaryota</taxon>
        <taxon>Metazoa</taxon>
        <taxon>Spiralia</taxon>
        <taxon>Lophotrochozoa</taxon>
        <taxon>Platyhelminthes</taxon>
        <taxon>Trematoda</taxon>
        <taxon>Digenea</taxon>
        <taxon>Plagiorchiida</taxon>
        <taxon>Echinostomata</taxon>
        <taxon>Echinostomatoidea</taxon>
        <taxon>Echinostomatidae</taxon>
        <taxon>Echinostoma</taxon>
    </lineage>
</organism>
<feature type="region of interest" description="Disordered" evidence="1">
    <location>
        <begin position="1"/>
        <end position="32"/>
    </location>
</feature>
<keyword evidence="3" id="KW-1185">Reference proteome</keyword>
<gene>
    <name evidence="2" type="ORF">ECPE_LOCUS15736</name>
</gene>
<evidence type="ECO:0000313" key="3">
    <source>
        <dbReference type="Proteomes" id="UP000272942"/>
    </source>
</evidence>
<evidence type="ECO:0000256" key="1">
    <source>
        <dbReference type="SAM" id="MobiDB-lite"/>
    </source>
</evidence>
<feature type="compositionally biased region" description="Low complexity" evidence="1">
    <location>
        <begin position="1"/>
        <end position="16"/>
    </location>
</feature>
<dbReference type="Proteomes" id="UP000272942">
    <property type="component" value="Unassembled WGS sequence"/>
</dbReference>
<accession>A0A3P8IAQ0</accession>
<reference evidence="2 3" key="1">
    <citation type="submission" date="2018-11" db="EMBL/GenBank/DDBJ databases">
        <authorList>
            <consortium name="Pathogen Informatics"/>
        </authorList>
    </citation>
    <scope>NUCLEOTIDE SEQUENCE [LARGE SCALE GENOMIC DNA]</scope>
    <source>
        <strain evidence="2 3">Egypt</strain>
    </source>
</reference>
<dbReference type="EMBL" id="UZAN01061606">
    <property type="protein sequence ID" value="VDP93008.1"/>
    <property type="molecule type" value="Genomic_DNA"/>
</dbReference>
<name>A0A3P8IAQ0_9TREM</name>
<evidence type="ECO:0000313" key="2">
    <source>
        <dbReference type="EMBL" id="VDP93008.1"/>
    </source>
</evidence>
<sequence length="142" mass="15180">MLSSSAASNTISSLVSASNPIPERESRTEGLTLTELEESIEIGRKDGDWSHLIGLLSAVFSSYEALSSSFPSELDSTDDSAAARLDPSSSSYSKFGPSQPTGDGMTRAEGDHDQLCSEIPMDEDDVSLCHTDLFNNSRAISR</sequence>
<proteinExistence type="predicted"/>
<dbReference type="AlphaFoldDB" id="A0A3P8IAQ0"/>
<protein>
    <submittedName>
        <fullName evidence="2">Uncharacterized protein</fullName>
    </submittedName>
</protein>
<feature type="region of interest" description="Disordered" evidence="1">
    <location>
        <begin position="69"/>
        <end position="114"/>
    </location>
</feature>